<evidence type="ECO:0000313" key="1">
    <source>
        <dbReference type="EMBL" id="KAI4342097.1"/>
    </source>
</evidence>
<proteinExistence type="predicted"/>
<dbReference type="EMBL" id="CM042886">
    <property type="protein sequence ID" value="KAI4342097.1"/>
    <property type="molecule type" value="Genomic_DNA"/>
</dbReference>
<keyword evidence="2" id="KW-1185">Reference proteome</keyword>
<protein>
    <submittedName>
        <fullName evidence="1">Uncharacterized protein</fullName>
    </submittedName>
</protein>
<accession>A0ACB9P0M3</accession>
<name>A0ACB9P0M3_9MYRT</name>
<gene>
    <name evidence="1" type="ORF">MLD38_026755</name>
</gene>
<evidence type="ECO:0000313" key="2">
    <source>
        <dbReference type="Proteomes" id="UP001057402"/>
    </source>
</evidence>
<reference evidence="2" key="1">
    <citation type="journal article" date="2023" name="Front. Plant Sci.">
        <title>Chromosomal-level genome assembly of Melastoma candidum provides insights into trichome evolution.</title>
        <authorList>
            <person name="Zhong Y."/>
            <person name="Wu W."/>
            <person name="Sun C."/>
            <person name="Zou P."/>
            <person name="Liu Y."/>
            <person name="Dai S."/>
            <person name="Zhou R."/>
        </authorList>
    </citation>
    <scope>NUCLEOTIDE SEQUENCE [LARGE SCALE GENOMIC DNA]</scope>
</reference>
<sequence length="196" mass="20866">MATAANLSSPALTSHHHQNFLITHQPPTAAALCKTSFKPLKCHLKPLSSAFSRKPSSPHRGQEGAGIVSVESKVLHSITGVGLVSEVFTPSKLDQLPGSAAIGHVRYSTAGASMLKNVQPFVAGHKFGSVGVTHNGNLVNYKTLRSELEEHGGIFNKSSDTEVVLPLIAVSKARPFFEDNRGLLEVEGCVFNGVLY</sequence>
<dbReference type="Proteomes" id="UP001057402">
    <property type="component" value="Chromosome 7"/>
</dbReference>
<organism evidence="1 2">
    <name type="scientific">Melastoma candidum</name>
    <dbReference type="NCBI Taxonomy" id="119954"/>
    <lineage>
        <taxon>Eukaryota</taxon>
        <taxon>Viridiplantae</taxon>
        <taxon>Streptophyta</taxon>
        <taxon>Embryophyta</taxon>
        <taxon>Tracheophyta</taxon>
        <taxon>Spermatophyta</taxon>
        <taxon>Magnoliopsida</taxon>
        <taxon>eudicotyledons</taxon>
        <taxon>Gunneridae</taxon>
        <taxon>Pentapetalae</taxon>
        <taxon>rosids</taxon>
        <taxon>malvids</taxon>
        <taxon>Myrtales</taxon>
        <taxon>Melastomataceae</taxon>
        <taxon>Melastomatoideae</taxon>
        <taxon>Melastomateae</taxon>
        <taxon>Melastoma</taxon>
    </lineage>
</organism>
<comment type="caution">
    <text evidence="1">The sequence shown here is derived from an EMBL/GenBank/DDBJ whole genome shotgun (WGS) entry which is preliminary data.</text>
</comment>